<accession>A0A9X7AY14</accession>
<reference evidence="1 2" key="1">
    <citation type="submission" date="2017-09" db="EMBL/GenBank/DDBJ databases">
        <title>Large-scale bioinformatics analysis of Bacillus genomes uncovers conserved roles of natural products in bacterial physiology.</title>
        <authorList>
            <consortium name="Agbiome Team Llc"/>
            <person name="Bleich R.M."/>
            <person name="Grubbs K.J."/>
            <person name="Santa Maria K.C."/>
            <person name="Allen S.E."/>
            <person name="Farag S."/>
            <person name="Shank E.A."/>
            <person name="Bowers A."/>
        </authorList>
    </citation>
    <scope>NUCLEOTIDE SEQUENCE [LARGE SCALE GENOMIC DNA]</scope>
    <source>
        <strain evidence="1 2">AFS064137</strain>
    </source>
</reference>
<evidence type="ECO:0000313" key="2">
    <source>
        <dbReference type="Proteomes" id="UP000225910"/>
    </source>
</evidence>
<dbReference type="AlphaFoldDB" id="A0A9X7AY14"/>
<sequence length="199" mass="23990">MLYHDLSHGYQYSFRSDLFRGLRFFLEDIQYCVIEENVSFVTEEFVQVFKGYLQGYLQGSTLFMKWECMGFELDCFVLKQLLREKEVSLRKRSATLKHRNYFYTLLRDLGLQEELPMDFLYLKKRLLELEVLKKQVANKKRSSLVSARQLTVLKRSWEKTFGRTLVISRDITQGEVEELFFRIHKKQCKVMREQRVCSF</sequence>
<evidence type="ECO:0000313" key="1">
    <source>
        <dbReference type="EMBL" id="PFT85815.1"/>
    </source>
</evidence>
<dbReference type="Proteomes" id="UP000225910">
    <property type="component" value="Unassembled WGS sequence"/>
</dbReference>
<dbReference type="EMBL" id="NVCU01000242">
    <property type="protein sequence ID" value="PFT85815.1"/>
    <property type="molecule type" value="Genomic_DNA"/>
</dbReference>
<comment type="caution">
    <text evidence="1">The sequence shown here is derived from an EMBL/GenBank/DDBJ whole genome shotgun (WGS) entry which is preliminary data.</text>
</comment>
<organism evidence="1 2">
    <name type="scientific">Bacillus thuringiensis</name>
    <dbReference type="NCBI Taxonomy" id="1428"/>
    <lineage>
        <taxon>Bacteria</taxon>
        <taxon>Bacillati</taxon>
        <taxon>Bacillota</taxon>
        <taxon>Bacilli</taxon>
        <taxon>Bacillales</taxon>
        <taxon>Bacillaceae</taxon>
        <taxon>Bacillus</taxon>
        <taxon>Bacillus cereus group</taxon>
    </lineage>
</organism>
<name>A0A9X7AY14_BACTU</name>
<gene>
    <name evidence="1" type="ORF">COK81_23215</name>
</gene>
<proteinExistence type="predicted"/>
<protein>
    <submittedName>
        <fullName evidence="1">Uncharacterized protein</fullName>
    </submittedName>
</protein>